<dbReference type="Proteomes" id="UP000824101">
    <property type="component" value="Unassembled WGS sequence"/>
</dbReference>
<evidence type="ECO:0000256" key="1">
    <source>
        <dbReference type="ARBA" id="ARBA00009437"/>
    </source>
</evidence>
<evidence type="ECO:0000313" key="6">
    <source>
        <dbReference type="EMBL" id="HIZ79892.1"/>
    </source>
</evidence>
<dbReference type="InterPro" id="IPR036390">
    <property type="entry name" value="WH_DNA-bd_sf"/>
</dbReference>
<dbReference type="GO" id="GO:0003700">
    <property type="term" value="F:DNA-binding transcription factor activity"/>
    <property type="evidence" value="ECO:0007669"/>
    <property type="project" value="InterPro"/>
</dbReference>
<organism evidence="6 7">
    <name type="scientific">Candidatus Lachnoclostridium stercorigallinarum</name>
    <dbReference type="NCBI Taxonomy" id="2838634"/>
    <lineage>
        <taxon>Bacteria</taxon>
        <taxon>Bacillati</taxon>
        <taxon>Bacillota</taxon>
        <taxon>Clostridia</taxon>
        <taxon>Lachnospirales</taxon>
        <taxon>Lachnospiraceae</taxon>
    </lineage>
</organism>
<comment type="similarity">
    <text evidence="1">Belongs to the LysR transcriptional regulatory family.</text>
</comment>
<dbReference type="PANTHER" id="PTHR30346:SF0">
    <property type="entry name" value="HCA OPERON TRANSCRIPTIONAL ACTIVATOR HCAR"/>
    <property type="match status" value="1"/>
</dbReference>
<dbReference type="InterPro" id="IPR036388">
    <property type="entry name" value="WH-like_DNA-bd_sf"/>
</dbReference>
<dbReference type="Gene3D" id="3.40.190.10">
    <property type="entry name" value="Periplasmic binding protein-like II"/>
    <property type="match status" value="2"/>
</dbReference>
<dbReference type="GO" id="GO:0032993">
    <property type="term" value="C:protein-DNA complex"/>
    <property type="evidence" value="ECO:0007669"/>
    <property type="project" value="TreeGrafter"/>
</dbReference>
<comment type="caution">
    <text evidence="6">The sequence shown here is derived from an EMBL/GenBank/DDBJ whole genome shotgun (WGS) entry which is preliminary data.</text>
</comment>
<sequence length="303" mass="34338">MNTFQLNCFMTVAKTLNFARAAEQLNITQPAVTHQIRSLEEELNVKLFKRTTRMVELTPSGYLFINDARDILETAIRAKKRFENPGEQDIVELRIGCQSHTYLRGMPMALERLRKLHPALHPRFQAEPVPVLRRLLQDGDLDVLMDFQEEEGQKRGVIYRELLKIPMVCLCAADHPLAGKEKICPEDLEEEKLIFSSPMRSPSAVVRFQGALMGKHSMSDVCFSDSPETAALLTRAGYGISFLPDLFLPQNPFLAKVPLDQAEEMSFGVYFRAGETDSILRDFVRIMADVCEISDVNQLQSVC</sequence>
<keyword evidence="2" id="KW-0805">Transcription regulation</keyword>
<proteinExistence type="inferred from homology"/>
<dbReference type="SUPFAM" id="SSF46785">
    <property type="entry name" value="Winged helix' DNA-binding domain"/>
    <property type="match status" value="1"/>
</dbReference>
<accession>A0A9D2GJ90</accession>
<dbReference type="FunFam" id="1.10.10.10:FF:000001">
    <property type="entry name" value="LysR family transcriptional regulator"/>
    <property type="match status" value="1"/>
</dbReference>
<dbReference type="InterPro" id="IPR005119">
    <property type="entry name" value="LysR_subst-bd"/>
</dbReference>
<dbReference type="PROSITE" id="PS50931">
    <property type="entry name" value="HTH_LYSR"/>
    <property type="match status" value="1"/>
</dbReference>
<dbReference type="GO" id="GO:0003677">
    <property type="term" value="F:DNA binding"/>
    <property type="evidence" value="ECO:0007669"/>
    <property type="project" value="UniProtKB-KW"/>
</dbReference>
<dbReference type="InterPro" id="IPR000847">
    <property type="entry name" value="LysR_HTH_N"/>
</dbReference>
<dbReference type="PRINTS" id="PR00039">
    <property type="entry name" value="HTHLYSR"/>
</dbReference>
<dbReference type="AlphaFoldDB" id="A0A9D2GJ90"/>
<dbReference type="CDD" id="cd05466">
    <property type="entry name" value="PBP2_LTTR_substrate"/>
    <property type="match status" value="1"/>
</dbReference>
<gene>
    <name evidence="6" type="ORF">IAA17_08915</name>
</gene>
<feature type="domain" description="HTH lysR-type" evidence="5">
    <location>
        <begin position="1"/>
        <end position="58"/>
    </location>
</feature>
<name>A0A9D2GJ90_9FIRM</name>
<keyword evidence="4" id="KW-0804">Transcription</keyword>
<protein>
    <submittedName>
        <fullName evidence="6">LysR family transcriptional regulator</fullName>
    </submittedName>
</protein>
<dbReference type="Gene3D" id="1.10.10.10">
    <property type="entry name" value="Winged helix-like DNA-binding domain superfamily/Winged helix DNA-binding domain"/>
    <property type="match status" value="1"/>
</dbReference>
<dbReference type="Pfam" id="PF00126">
    <property type="entry name" value="HTH_1"/>
    <property type="match status" value="1"/>
</dbReference>
<keyword evidence="3" id="KW-0238">DNA-binding</keyword>
<dbReference type="Pfam" id="PF03466">
    <property type="entry name" value="LysR_substrate"/>
    <property type="match status" value="1"/>
</dbReference>
<evidence type="ECO:0000256" key="4">
    <source>
        <dbReference type="ARBA" id="ARBA00023163"/>
    </source>
</evidence>
<dbReference type="SUPFAM" id="SSF53850">
    <property type="entry name" value="Periplasmic binding protein-like II"/>
    <property type="match status" value="1"/>
</dbReference>
<dbReference type="EMBL" id="DXBC01000142">
    <property type="protein sequence ID" value="HIZ79892.1"/>
    <property type="molecule type" value="Genomic_DNA"/>
</dbReference>
<evidence type="ECO:0000256" key="2">
    <source>
        <dbReference type="ARBA" id="ARBA00023015"/>
    </source>
</evidence>
<reference evidence="6" key="1">
    <citation type="journal article" date="2021" name="PeerJ">
        <title>Extensive microbial diversity within the chicken gut microbiome revealed by metagenomics and culture.</title>
        <authorList>
            <person name="Gilroy R."/>
            <person name="Ravi A."/>
            <person name="Getino M."/>
            <person name="Pursley I."/>
            <person name="Horton D.L."/>
            <person name="Alikhan N.F."/>
            <person name="Baker D."/>
            <person name="Gharbi K."/>
            <person name="Hall N."/>
            <person name="Watson M."/>
            <person name="Adriaenssens E.M."/>
            <person name="Foster-Nyarko E."/>
            <person name="Jarju S."/>
            <person name="Secka A."/>
            <person name="Antonio M."/>
            <person name="Oren A."/>
            <person name="Chaudhuri R.R."/>
            <person name="La Ragione R."/>
            <person name="Hildebrand F."/>
            <person name="Pallen M.J."/>
        </authorList>
    </citation>
    <scope>NUCLEOTIDE SEQUENCE</scope>
    <source>
        <strain evidence="6">ChiBcec1-1093</strain>
    </source>
</reference>
<evidence type="ECO:0000256" key="3">
    <source>
        <dbReference type="ARBA" id="ARBA00023125"/>
    </source>
</evidence>
<dbReference type="PANTHER" id="PTHR30346">
    <property type="entry name" value="TRANSCRIPTIONAL DUAL REGULATOR HCAR-RELATED"/>
    <property type="match status" value="1"/>
</dbReference>
<reference evidence="6" key="2">
    <citation type="submission" date="2021-04" db="EMBL/GenBank/DDBJ databases">
        <authorList>
            <person name="Gilroy R."/>
        </authorList>
    </citation>
    <scope>NUCLEOTIDE SEQUENCE</scope>
    <source>
        <strain evidence="6">ChiBcec1-1093</strain>
    </source>
</reference>
<evidence type="ECO:0000313" key="7">
    <source>
        <dbReference type="Proteomes" id="UP000824101"/>
    </source>
</evidence>
<evidence type="ECO:0000259" key="5">
    <source>
        <dbReference type="PROSITE" id="PS50931"/>
    </source>
</evidence>